<comment type="caution">
    <text evidence="1">The sequence shown here is derived from an EMBL/GenBank/DDBJ whole genome shotgun (WGS) entry which is preliminary data.</text>
</comment>
<dbReference type="Proteomes" id="UP000589292">
    <property type="component" value="Unassembled WGS sequence"/>
</dbReference>
<protein>
    <submittedName>
        <fullName evidence="1">Uncharacterized protein</fullName>
    </submittedName>
</protein>
<keyword evidence="2" id="KW-1185">Reference proteome</keyword>
<evidence type="ECO:0000313" key="1">
    <source>
        <dbReference type="EMBL" id="MBA1374650.1"/>
    </source>
</evidence>
<accession>A0A7V8RDU2</accession>
<gene>
    <name evidence="1" type="ORF">FG486_09880</name>
</gene>
<proteinExistence type="predicted"/>
<reference evidence="1 2" key="1">
    <citation type="journal article" date="1994" name="Int. J. Syst. Bacteriol.">
        <title>Phylogenetic positions of novel aerobic, bacteriochlorophyll a-containing bacteria and description of Roseococcus thiosulfatophilus gen. nov., sp. nov., Erythromicrobium ramosum gen. nov., sp. nov., and Erythrobacter litoralis sp. nov.</title>
        <authorList>
            <person name="Yurkov V."/>
            <person name="Stackebrandt E."/>
            <person name="Holmes A."/>
            <person name="Fuerst J.A."/>
            <person name="Hugenholtz P."/>
            <person name="Golecki J."/>
            <person name="Gad'on N."/>
            <person name="Gorlenko V.M."/>
            <person name="Kompantseva E.I."/>
            <person name="Drews G."/>
        </authorList>
    </citation>
    <scope>NUCLEOTIDE SEQUENCE [LARGE SCALE GENOMIC DNA]</scope>
    <source>
        <strain evidence="1 2">KR-99</strain>
    </source>
</reference>
<dbReference type="RefSeq" id="WP_181267389.1">
    <property type="nucleotide sequence ID" value="NZ_BAAAGB010000001.1"/>
</dbReference>
<dbReference type="EMBL" id="VDES01000002">
    <property type="protein sequence ID" value="MBA1374650.1"/>
    <property type="molecule type" value="Genomic_DNA"/>
</dbReference>
<name>A0A7V8RDU2_9SPHN</name>
<sequence length="138" mass="16146">MMLNLARKSALLNEIAETLAAETQFSSNGLLLVAAVDRGYLSLSLFSDRGRHVEYRNIEYRRYDKQLNELWAMEPLSKRWEEVEIFLKAGQFKVKFVFPEDFDPEELDTDRRHSTATEYFGGKPIRYPGLDSRDSWTM</sequence>
<dbReference type="AlphaFoldDB" id="A0A7V8RDU2"/>
<evidence type="ECO:0000313" key="2">
    <source>
        <dbReference type="Proteomes" id="UP000589292"/>
    </source>
</evidence>
<organism evidence="1 2">
    <name type="scientific">Sphingomonas ursincola</name>
    <dbReference type="NCBI Taxonomy" id="56361"/>
    <lineage>
        <taxon>Bacteria</taxon>
        <taxon>Pseudomonadati</taxon>
        <taxon>Pseudomonadota</taxon>
        <taxon>Alphaproteobacteria</taxon>
        <taxon>Sphingomonadales</taxon>
        <taxon>Sphingomonadaceae</taxon>
        <taxon>Sphingomonas</taxon>
    </lineage>
</organism>